<dbReference type="Proteomes" id="UP000214720">
    <property type="component" value="Unassembled WGS sequence"/>
</dbReference>
<dbReference type="OrthoDB" id="7475507at2"/>
<dbReference type="RefSeq" id="WP_089165732.1">
    <property type="nucleotide sequence ID" value="NZ_MTHB01000276.1"/>
</dbReference>
<protein>
    <submittedName>
        <fullName evidence="1">Uncharacterized protein</fullName>
    </submittedName>
</protein>
<organism evidence="1 2">
    <name type="scientific">Caballeronia sordidicola</name>
    <name type="common">Burkholderia sordidicola</name>
    <dbReference type="NCBI Taxonomy" id="196367"/>
    <lineage>
        <taxon>Bacteria</taxon>
        <taxon>Pseudomonadati</taxon>
        <taxon>Pseudomonadota</taxon>
        <taxon>Betaproteobacteria</taxon>
        <taxon>Burkholderiales</taxon>
        <taxon>Burkholderiaceae</taxon>
        <taxon>Caballeronia</taxon>
    </lineage>
</organism>
<dbReference type="EMBL" id="MTHB01000276">
    <property type="protein sequence ID" value="OXC72484.1"/>
    <property type="molecule type" value="Genomic_DNA"/>
</dbReference>
<comment type="caution">
    <text evidence="1">The sequence shown here is derived from an EMBL/GenBank/DDBJ whole genome shotgun (WGS) entry which is preliminary data.</text>
</comment>
<gene>
    <name evidence="1" type="ORF">BSU04_41900</name>
</gene>
<name>A0A226WMQ8_CABSO</name>
<evidence type="ECO:0000313" key="1">
    <source>
        <dbReference type="EMBL" id="OXC72484.1"/>
    </source>
</evidence>
<sequence length="95" mass="11110">MQRIIATFHPQTWVERKRVDVEPLGEGSFDVTDFLRELGEVAARKIRDYDDSSDDLASLPSAPEWIRSWPGPFFVTVEQSIDEYFKFVNVTWDWA</sequence>
<proteinExistence type="predicted"/>
<reference evidence="2" key="1">
    <citation type="submission" date="2017-01" db="EMBL/GenBank/DDBJ databases">
        <title>Genome Analysis of Deinococcus marmoris KOPRI26562.</title>
        <authorList>
            <person name="Kim J.H."/>
            <person name="Oh H.-M."/>
        </authorList>
    </citation>
    <scope>NUCLEOTIDE SEQUENCE [LARGE SCALE GENOMIC DNA]</scope>
    <source>
        <strain evidence="2">PAMC 26633</strain>
    </source>
</reference>
<accession>A0A226WMQ8</accession>
<evidence type="ECO:0000313" key="2">
    <source>
        <dbReference type="Proteomes" id="UP000214720"/>
    </source>
</evidence>
<dbReference type="AlphaFoldDB" id="A0A226WMQ8"/>